<dbReference type="PANTHER" id="PTHR38730:SF1">
    <property type="entry name" value="SLL7028 PROTEIN"/>
    <property type="match status" value="1"/>
</dbReference>
<dbReference type="EMBL" id="RBXL01000001">
    <property type="protein sequence ID" value="RKT44773.1"/>
    <property type="molecule type" value="Genomic_DNA"/>
</dbReference>
<dbReference type="PANTHER" id="PTHR38730">
    <property type="entry name" value="SLL7028 PROTEIN"/>
    <property type="match status" value="1"/>
</dbReference>
<feature type="domain" description="Putative metallopeptidase" evidence="3">
    <location>
        <begin position="22"/>
        <end position="304"/>
    </location>
</feature>
<dbReference type="AlphaFoldDB" id="A0A495V833"/>
<feature type="compositionally biased region" description="Basic and acidic residues" evidence="1">
    <location>
        <begin position="176"/>
        <end position="185"/>
    </location>
</feature>
<dbReference type="Pfam" id="PF13203">
    <property type="entry name" value="DUF2201_N"/>
    <property type="match status" value="1"/>
</dbReference>
<evidence type="ECO:0000259" key="2">
    <source>
        <dbReference type="Pfam" id="PF09967"/>
    </source>
</evidence>
<dbReference type="Pfam" id="PF09967">
    <property type="entry name" value="DUF2201"/>
    <property type="match status" value="1"/>
</dbReference>
<dbReference type="InterPro" id="IPR025154">
    <property type="entry name" value="Put_metallopeptidase_dom"/>
</dbReference>
<comment type="caution">
    <text evidence="4">The sequence shown here is derived from an EMBL/GenBank/DDBJ whole genome shotgun (WGS) entry which is preliminary data.</text>
</comment>
<gene>
    <name evidence="4" type="ORF">BDD21_2177</name>
</gene>
<evidence type="ECO:0000313" key="4">
    <source>
        <dbReference type="EMBL" id="RKT44773.1"/>
    </source>
</evidence>
<sequence>MSSDVGSPGGAGAADAERRAIETKLAAARTRLILDKPFLGALVLRLPMHASNPEWCPTTATDARAFYYNPEYIASLSLDQTQFMLAHEALHCALSHFARRQHRVKHKWDLACDYAINPLLIGEGLKPPPNALAMPAYKGMTAEEIYPLIDDNDASETLDTHAYDRDNQQGGSRSGTSEKDLDRQHKQTQSQQGESDAEQGATRSAQPGQADGADGGPGQPEPEPLTPDEQETLSVQWQQRLAGAAQQAQQAGKLGGEMARIIDHLLQPRLPWRMLLARYMTAVSREDYSYARPSRRAGDFIMPSLRSHQTDVVVAVDTSGSIKAAELEEFIGEIDALKGQVRARVTLLPCDAALCEGAPFRFEPWEGLRLPEAINGGGGTSFRPVFQWIDREGIRPDLLVYFTDAQGDFPPVEPAFPVIWLVKGQGKVPWGQRIQLN</sequence>
<dbReference type="InterPro" id="IPR018698">
    <property type="entry name" value="VWA-like_dom"/>
</dbReference>
<accession>A0A495V833</accession>
<keyword evidence="5" id="KW-1185">Reference proteome</keyword>
<feature type="region of interest" description="Disordered" evidence="1">
    <location>
        <begin position="161"/>
        <end position="231"/>
    </location>
</feature>
<name>A0A495V833_9GAMM</name>
<organism evidence="4 5">
    <name type="scientific">Thiocapsa rosea</name>
    <dbReference type="NCBI Taxonomy" id="69360"/>
    <lineage>
        <taxon>Bacteria</taxon>
        <taxon>Pseudomonadati</taxon>
        <taxon>Pseudomonadota</taxon>
        <taxon>Gammaproteobacteria</taxon>
        <taxon>Chromatiales</taxon>
        <taxon>Chromatiaceae</taxon>
        <taxon>Thiocapsa</taxon>
    </lineage>
</organism>
<dbReference type="OrthoDB" id="9761650at2"/>
<reference evidence="4 5" key="1">
    <citation type="submission" date="2018-10" db="EMBL/GenBank/DDBJ databases">
        <title>Genomic Encyclopedia of Archaeal and Bacterial Type Strains, Phase II (KMG-II): from individual species to whole genera.</title>
        <authorList>
            <person name="Goeker M."/>
        </authorList>
    </citation>
    <scope>NUCLEOTIDE SEQUENCE [LARGE SCALE GENOMIC DNA]</scope>
    <source>
        <strain evidence="4 5">DSM 235</strain>
    </source>
</reference>
<feature type="domain" description="VWA-like" evidence="2">
    <location>
        <begin position="312"/>
        <end position="436"/>
    </location>
</feature>
<evidence type="ECO:0000259" key="3">
    <source>
        <dbReference type="Pfam" id="PF13203"/>
    </source>
</evidence>
<evidence type="ECO:0000256" key="1">
    <source>
        <dbReference type="SAM" id="MobiDB-lite"/>
    </source>
</evidence>
<proteinExistence type="predicted"/>
<dbReference type="Proteomes" id="UP000274556">
    <property type="component" value="Unassembled WGS sequence"/>
</dbReference>
<dbReference type="SUPFAM" id="SSF53300">
    <property type="entry name" value="vWA-like"/>
    <property type="match status" value="1"/>
</dbReference>
<dbReference type="RefSeq" id="WP_120797164.1">
    <property type="nucleotide sequence ID" value="NZ_RBXL01000001.1"/>
</dbReference>
<protein>
    <submittedName>
        <fullName evidence="4">Putative metal-dependent peptidase</fullName>
    </submittedName>
</protein>
<evidence type="ECO:0000313" key="5">
    <source>
        <dbReference type="Proteomes" id="UP000274556"/>
    </source>
</evidence>
<dbReference type="InterPro" id="IPR036465">
    <property type="entry name" value="vWFA_dom_sf"/>
</dbReference>